<evidence type="ECO:0000256" key="4">
    <source>
        <dbReference type="ARBA" id="ARBA00022801"/>
    </source>
</evidence>
<reference evidence="7" key="2">
    <citation type="submission" date="2025-09" db="UniProtKB">
        <authorList>
            <consortium name="Ensembl"/>
        </authorList>
    </citation>
    <scope>IDENTIFICATION</scope>
</reference>
<dbReference type="PANTHER" id="PTHR11437">
    <property type="entry name" value="RIBONUCLEASE"/>
    <property type="match status" value="1"/>
</dbReference>
<dbReference type="GO" id="GO:0016787">
    <property type="term" value="F:hydrolase activity"/>
    <property type="evidence" value="ECO:0007669"/>
    <property type="project" value="UniProtKB-KW"/>
</dbReference>
<dbReference type="Pfam" id="PF00074">
    <property type="entry name" value="RnaseA"/>
    <property type="match status" value="1"/>
</dbReference>
<protein>
    <recommendedName>
        <fullName evidence="6">Ribonuclease A-domain domain-containing protein</fullName>
    </recommendedName>
</protein>
<feature type="chain" id="PRO_5034335592" description="Ribonuclease A-domain domain-containing protein" evidence="5">
    <location>
        <begin position="25"/>
        <end position="151"/>
    </location>
</feature>
<dbReference type="Proteomes" id="UP000694568">
    <property type="component" value="Unplaced"/>
</dbReference>
<evidence type="ECO:0000256" key="5">
    <source>
        <dbReference type="RuleBase" id="RU000651"/>
    </source>
</evidence>
<dbReference type="SUPFAM" id="SSF54076">
    <property type="entry name" value="RNase A-like"/>
    <property type="match status" value="1"/>
</dbReference>
<dbReference type="CDD" id="cd06265">
    <property type="entry name" value="RNase_A_canonical"/>
    <property type="match status" value="1"/>
</dbReference>
<dbReference type="InterPro" id="IPR023412">
    <property type="entry name" value="RNaseA_domain"/>
</dbReference>
<comment type="similarity">
    <text evidence="1 5">Belongs to the pancreatic ribonuclease family.</text>
</comment>
<evidence type="ECO:0000313" key="7">
    <source>
        <dbReference type="Ensembl" id="ENSSLUP00000007942.1"/>
    </source>
</evidence>
<evidence type="ECO:0000256" key="2">
    <source>
        <dbReference type="ARBA" id="ARBA00022722"/>
    </source>
</evidence>
<dbReference type="GO" id="GO:0050830">
    <property type="term" value="P:defense response to Gram-positive bacterium"/>
    <property type="evidence" value="ECO:0007669"/>
    <property type="project" value="TreeGrafter"/>
</dbReference>
<keyword evidence="2 5" id="KW-0540">Nuclease</keyword>
<keyword evidence="5" id="KW-0732">Signal</keyword>
<dbReference type="Gene3D" id="3.10.130.10">
    <property type="entry name" value="Ribonuclease A-like domain"/>
    <property type="match status" value="1"/>
</dbReference>
<evidence type="ECO:0000256" key="3">
    <source>
        <dbReference type="ARBA" id="ARBA00022759"/>
    </source>
</evidence>
<accession>A0A8C9XFP7</accession>
<dbReference type="Ensembl" id="ENSSLUT00000008182.1">
    <property type="protein sequence ID" value="ENSSLUP00000007942.1"/>
    <property type="gene ID" value="ENSSLUG00000003720.1"/>
</dbReference>
<dbReference type="GO" id="GO:0003676">
    <property type="term" value="F:nucleic acid binding"/>
    <property type="evidence" value="ECO:0007669"/>
    <property type="project" value="InterPro"/>
</dbReference>
<dbReference type="GeneTree" id="ENSGT01100000263801"/>
<organism evidence="7 8">
    <name type="scientific">Sander lucioperca</name>
    <name type="common">Pike-perch</name>
    <name type="synonym">Perca lucioperca</name>
    <dbReference type="NCBI Taxonomy" id="283035"/>
    <lineage>
        <taxon>Eukaryota</taxon>
        <taxon>Metazoa</taxon>
        <taxon>Chordata</taxon>
        <taxon>Craniata</taxon>
        <taxon>Vertebrata</taxon>
        <taxon>Euteleostomi</taxon>
        <taxon>Actinopterygii</taxon>
        <taxon>Neopterygii</taxon>
        <taxon>Teleostei</taxon>
        <taxon>Neoteleostei</taxon>
        <taxon>Acanthomorphata</taxon>
        <taxon>Eupercaria</taxon>
        <taxon>Perciformes</taxon>
        <taxon>Percoidei</taxon>
        <taxon>Percidae</taxon>
        <taxon>Luciopercinae</taxon>
        <taxon>Sander</taxon>
    </lineage>
</organism>
<evidence type="ECO:0000256" key="1">
    <source>
        <dbReference type="ARBA" id="ARBA00005600"/>
    </source>
</evidence>
<dbReference type="GO" id="GO:0004540">
    <property type="term" value="F:RNA nuclease activity"/>
    <property type="evidence" value="ECO:0007669"/>
    <property type="project" value="TreeGrafter"/>
</dbReference>
<evidence type="ECO:0000313" key="8">
    <source>
        <dbReference type="Proteomes" id="UP000694568"/>
    </source>
</evidence>
<reference evidence="7" key="1">
    <citation type="submission" date="2025-08" db="UniProtKB">
        <authorList>
            <consortium name="Ensembl"/>
        </authorList>
    </citation>
    <scope>IDENTIFICATION</scope>
</reference>
<dbReference type="InterPro" id="IPR023411">
    <property type="entry name" value="RNaseA_AS"/>
</dbReference>
<keyword evidence="3 5" id="KW-0255">Endonuclease</keyword>
<sequence>VTFNKISIFAGVLLISAAVIFVDGQSWSEFYNKHINAGMTDGQCTDVMRARRIRKPCTGGCKPFNTFITGNVDAVQAVCGEGGAPYGNGYVISYDYFKIVDCYLVHQNPPAVPPNCYYRGDESERRIIVRCENGEPVHFHGKGNIYCSYSA</sequence>
<dbReference type="PROSITE" id="PS00127">
    <property type="entry name" value="RNASE_PANCREATIC"/>
    <property type="match status" value="1"/>
</dbReference>
<dbReference type="PRINTS" id="PR00794">
    <property type="entry name" value="RIBONUCLEASE"/>
</dbReference>
<dbReference type="SMART" id="SM00092">
    <property type="entry name" value="RNAse_Pc"/>
    <property type="match status" value="1"/>
</dbReference>
<dbReference type="InterPro" id="IPR001427">
    <property type="entry name" value="RNaseA"/>
</dbReference>
<evidence type="ECO:0000259" key="6">
    <source>
        <dbReference type="SMART" id="SM00092"/>
    </source>
</evidence>
<dbReference type="InterPro" id="IPR036816">
    <property type="entry name" value="RNaseA-like_dom_sf"/>
</dbReference>
<keyword evidence="8" id="KW-1185">Reference proteome</keyword>
<name>A0A8C9XFP7_SANLU</name>
<feature type="domain" description="Ribonuclease A-domain" evidence="6">
    <location>
        <begin position="23"/>
        <end position="143"/>
    </location>
</feature>
<feature type="signal peptide" evidence="5">
    <location>
        <begin position="1"/>
        <end position="24"/>
    </location>
</feature>
<keyword evidence="4 5" id="KW-0378">Hydrolase</keyword>
<proteinExistence type="inferred from homology"/>
<dbReference type="GO" id="GO:0004519">
    <property type="term" value="F:endonuclease activity"/>
    <property type="evidence" value="ECO:0007669"/>
    <property type="project" value="UniProtKB-KW"/>
</dbReference>
<dbReference type="AlphaFoldDB" id="A0A8C9XFP7"/>